<keyword evidence="1" id="KW-0560">Oxidoreductase</keyword>
<dbReference type="InterPro" id="IPR055170">
    <property type="entry name" value="GFO_IDH_MocA-like_dom"/>
</dbReference>
<dbReference type="GO" id="GO:0000166">
    <property type="term" value="F:nucleotide binding"/>
    <property type="evidence" value="ECO:0007669"/>
    <property type="project" value="InterPro"/>
</dbReference>
<accession>A0A6J6AZ91</accession>
<dbReference type="Gene3D" id="3.30.360.10">
    <property type="entry name" value="Dihydrodipicolinate Reductase, domain 2"/>
    <property type="match status" value="1"/>
</dbReference>
<name>A0A6J6AZ91_9ZZZZ</name>
<dbReference type="Gene3D" id="3.40.50.720">
    <property type="entry name" value="NAD(P)-binding Rossmann-like Domain"/>
    <property type="match status" value="1"/>
</dbReference>
<feature type="domain" description="Gfo/Idh/MocA-like oxidoreductase N-terminal" evidence="2">
    <location>
        <begin position="12"/>
        <end position="137"/>
    </location>
</feature>
<dbReference type="InterPro" id="IPR000683">
    <property type="entry name" value="Gfo/Idh/MocA-like_OxRdtase_N"/>
</dbReference>
<organism evidence="4">
    <name type="scientific">freshwater metagenome</name>
    <dbReference type="NCBI Taxonomy" id="449393"/>
    <lineage>
        <taxon>unclassified sequences</taxon>
        <taxon>metagenomes</taxon>
        <taxon>ecological metagenomes</taxon>
    </lineage>
</organism>
<evidence type="ECO:0000259" key="3">
    <source>
        <dbReference type="Pfam" id="PF22725"/>
    </source>
</evidence>
<dbReference type="InterPro" id="IPR036291">
    <property type="entry name" value="NAD(P)-bd_dom_sf"/>
</dbReference>
<reference evidence="4" key="1">
    <citation type="submission" date="2020-05" db="EMBL/GenBank/DDBJ databases">
        <authorList>
            <person name="Chiriac C."/>
            <person name="Salcher M."/>
            <person name="Ghai R."/>
            <person name="Kavagutti S V."/>
        </authorList>
    </citation>
    <scope>NUCLEOTIDE SEQUENCE</scope>
</reference>
<dbReference type="PANTHER" id="PTHR43818:SF11">
    <property type="entry name" value="BCDNA.GH03377"/>
    <property type="match status" value="1"/>
</dbReference>
<dbReference type="GO" id="GO:0016491">
    <property type="term" value="F:oxidoreductase activity"/>
    <property type="evidence" value="ECO:0007669"/>
    <property type="project" value="UniProtKB-KW"/>
</dbReference>
<dbReference type="Pfam" id="PF01408">
    <property type="entry name" value="GFO_IDH_MocA"/>
    <property type="match status" value="1"/>
</dbReference>
<evidence type="ECO:0000259" key="2">
    <source>
        <dbReference type="Pfam" id="PF01408"/>
    </source>
</evidence>
<dbReference type="Pfam" id="PF22725">
    <property type="entry name" value="GFO_IDH_MocA_C3"/>
    <property type="match status" value="1"/>
</dbReference>
<dbReference type="SUPFAM" id="SSF51735">
    <property type="entry name" value="NAD(P)-binding Rossmann-fold domains"/>
    <property type="match status" value="1"/>
</dbReference>
<dbReference type="SUPFAM" id="SSF55347">
    <property type="entry name" value="Glyceraldehyde-3-phosphate dehydrogenase-like, C-terminal domain"/>
    <property type="match status" value="1"/>
</dbReference>
<evidence type="ECO:0000256" key="1">
    <source>
        <dbReference type="ARBA" id="ARBA00023002"/>
    </source>
</evidence>
<sequence>MTSAVPKRNVGIGLISVGWMGKVHSRAYQSLPIVYPELGIKPRLVIAADNVQERADYAVNVLGYESSTLDYKDVLAHPDVEVVSICAPNFLHAEIGIAAAKAGKSFWIEKPVGRGANETEAVEAAAIAAGVTTTIGFNYRNAPAVEHAKQLIASGALGRITNIRGTFFADYSAEPNGALSWRFIRKFAGSGVLGDLMGHLADLVQYLVGPIAEVSGITKTVITERPVLEMGSGTHFSVIEGGKMEPVENEDYGGALIRFADNAIAAGAVGTIEASRVAVGPRASYTFEIYGTEGSVKWDFERMNEIEIAIGRKGDHVGYQRVMASPAFGDFGNFQPGAGTSMGYDDLKIVEARKFLEAYFGGVAKNSNIHDAVSAARVVSAIEESAASKNWVSIKPATGTTAAIAK</sequence>
<feature type="domain" description="GFO/IDH/MocA-like oxidoreductase" evidence="3">
    <location>
        <begin position="146"/>
        <end position="296"/>
    </location>
</feature>
<proteinExistence type="predicted"/>
<dbReference type="InterPro" id="IPR050463">
    <property type="entry name" value="Gfo/Idh/MocA_oxidrdct_glycsds"/>
</dbReference>
<gene>
    <name evidence="4" type="ORF">UFOPK1425_00084</name>
</gene>
<dbReference type="EMBL" id="CAEZSJ010000007">
    <property type="protein sequence ID" value="CAB4532250.1"/>
    <property type="molecule type" value="Genomic_DNA"/>
</dbReference>
<dbReference type="PANTHER" id="PTHR43818">
    <property type="entry name" value="BCDNA.GH03377"/>
    <property type="match status" value="1"/>
</dbReference>
<evidence type="ECO:0000313" key="4">
    <source>
        <dbReference type="EMBL" id="CAB4532250.1"/>
    </source>
</evidence>
<protein>
    <submittedName>
        <fullName evidence="4">Unannotated protein</fullName>
    </submittedName>
</protein>
<dbReference type="AlphaFoldDB" id="A0A6J6AZ91"/>